<evidence type="ECO:0000256" key="5">
    <source>
        <dbReference type="SAM" id="Phobius"/>
    </source>
</evidence>
<gene>
    <name evidence="6" type="ORF">CWO92_00445</name>
</gene>
<dbReference type="SUPFAM" id="SSF161098">
    <property type="entry name" value="MetI-like"/>
    <property type="match status" value="1"/>
</dbReference>
<proteinExistence type="predicted"/>
<dbReference type="EMBL" id="PIQO01000001">
    <property type="protein sequence ID" value="PKR86569.1"/>
    <property type="molecule type" value="Genomic_DNA"/>
</dbReference>
<evidence type="ECO:0000256" key="1">
    <source>
        <dbReference type="ARBA" id="ARBA00004141"/>
    </source>
</evidence>
<accession>A0A2N3LPT3</accession>
<dbReference type="InterPro" id="IPR035906">
    <property type="entry name" value="MetI-like_sf"/>
</dbReference>
<keyword evidence="7" id="KW-1185">Reference proteome</keyword>
<dbReference type="RefSeq" id="WP_101352220.1">
    <property type="nucleotide sequence ID" value="NZ_PIQO01000001.1"/>
</dbReference>
<dbReference type="AlphaFoldDB" id="A0A2N3LPT3"/>
<dbReference type="GO" id="GO:0016020">
    <property type="term" value="C:membrane"/>
    <property type="evidence" value="ECO:0007669"/>
    <property type="project" value="UniProtKB-SubCell"/>
</dbReference>
<feature type="transmembrane region" description="Helical" evidence="5">
    <location>
        <begin position="204"/>
        <end position="228"/>
    </location>
</feature>
<feature type="transmembrane region" description="Helical" evidence="5">
    <location>
        <begin position="119"/>
        <end position="141"/>
    </location>
</feature>
<evidence type="ECO:0000313" key="6">
    <source>
        <dbReference type="EMBL" id="PKR86569.1"/>
    </source>
</evidence>
<evidence type="ECO:0000256" key="3">
    <source>
        <dbReference type="ARBA" id="ARBA00022989"/>
    </source>
</evidence>
<sequence length="333" mass="37973">MRRVPLLWIGIIGCSIIAFFFIFGPYLPKIDRQLASKTYTLGNNGNLDFILPPYPPSESYPLGSDAQGRDMYSALILGTRTTIIEIALISIITIVLALPFGMLSAHIPLLRKILEAWNYLFSRIPVFFFVVLLTTIPFFVFSQQRPIWMISLIIILEVGKAAEFIHKSIKEIQQTAYYDAGIVSGTKISGLWRWYYVPGCFSQWLSYFILHMGNMLFLLGQLGFFNIFVAQKLTQVGGIPGTHIAFYQIENTSIAWPTFLANTFNDINNCPWVPIFACICITFTIFSFITFGKGIMQYSLLKQKGFISQKESMFSRKRSFLNYFAKHGKELSK</sequence>
<protein>
    <recommendedName>
        <fullName evidence="8">ABC transmembrane type-1 domain-containing protein</fullName>
    </recommendedName>
</protein>
<name>A0A2N3LPT3_9BACI</name>
<feature type="transmembrane region" description="Helical" evidence="5">
    <location>
        <begin position="272"/>
        <end position="292"/>
    </location>
</feature>
<reference evidence="6 7" key="1">
    <citation type="submission" date="2017-11" db="EMBL/GenBank/DDBJ databases">
        <title>Bacillus camelliae sp. nov., isolated from pu'er tea.</title>
        <authorList>
            <person name="Niu L."/>
        </authorList>
    </citation>
    <scope>NUCLEOTIDE SEQUENCE [LARGE SCALE GENOMIC DNA]</scope>
    <source>
        <strain evidence="6 7">7578-1</strain>
    </source>
</reference>
<organism evidence="6 7">
    <name type="scientific">Heyndrickxia camelliae</name>
    <dbReference type="NCBI Taxonomy" id="1707093"/>
    <lineage>
        <taxon>Bacteria</taxon>
        <taxon>Bacillati</taxon>
        <taxon>Bacillota</taxon>
        <taxon>Bacilli</taxon>
        <taxon>Bacillales</taxon>
        <taxon>Bacillaceae</taxon>
        <taxon>Heyndrickxia</taxon>
    </lineage>
</organism>
<keyword evidence="4 5" id="KW-0472">Membrane</keyword>
<comment type="subcellular location">
    <subcellularLocation>
        <location evidence="1">Membrane</location>
        <topology evidence="1">Multi-pass membrane protein</topology>
    </subcellularLocation>
</comment>
<dbReference type="OrthoDB" id="2376472at2"/>
<feature type="transmembrane region" description="Helical" evidence="5">
    <location>
        <begin position="6"/>
        <end position="27"/>
    </location>
</feature>
<evidence type="ECO:0000256" key="2">
    <source>
        <dbReference type="ARBA" id="ARBA00022692"/>
    </source>
</evidence>
<keyword evidence="2 5" id="KW-0812">Transmembrane</keyword>
<evidence type="ECO:0000256" key="4">
    <source>
        <dbReference type="ARBA" id="ARBA00023136"/>
    </source>
</evidence>
<feature type="transmembrane region" description="Helical" evidence="5">
    <location>
        <begin position="86"/>
        <end position="107"/>
    </location>
</feature>
<keyword evidence="3 5" id="KW-1133">Transmembrane helix</keyword>
<dbReference type="Proteomes" id="UP000233440">
    <property type="component" value="Unassembled WGS sequence"/>
</dbReference>
<comment type="caution">
    <text evidence="6">The sequence shown here is derived from an EMBL/GenBank/DDBJ whole genome shotgun (WGS) entry which is preliminary data.</text>
</comment>
<evidence type="ECO:0000313" key="7">
    <source>
        <dbReference type="Proteomes" id="UP000233440"/>
    </source>
</evidence>
<dbReference type="PANTHER" id="PTHR43839">
    <property type="entry name" value="OPPC IN A BINDING PROTEIN-DEPENDENT TRANSPORT SYSTEM"/>
    <property type="match status" value="1"/>
</dbReference>
<evidence type="ECO:0008006" key="8">
    <source>
        <dbReference type="Google" id="ProtNLM"/>
    </source>
</evidence>
<dbReference type="PANTHER" id="PTHR43839:SF3">
    <property type="entry name" value="OLIGOPEPTIDE ABC TRANSPORTER, PERMEASE PROTEIN"/>
    <property type="match status" value="1"/>
</dbReference>